<dbReference type="OrthoDB" id="9766423at2"/>
<keyword evidence="10 13" id="KW-0067">ATP-binding</keyword>
<dbReference type="GO" id="GO:0009245">
    <property type="term" value="P:lipid A biosynthetic process"/>
    <property type="evidence" value="ECO:0007669"/>
    <property type="project" value="UniProtKB-UniRule"/>
</dbReference>
<keyword evidence="7 13" id="KW-0808">Transferase</keyword>
<keyword evidence="5 13" id="KW-0444">Lipid biosynthesis</keyword>
<dbReference type="GO" id="GO:0009244">
    <property type="term" value="P:lipopolysaccharide core region biosynthetic process"/>
    <property type="evidence" value="ECO:0007669"/>
    <property type="project" value="TreeGrafter"/>
</dbReference>
<evidence type="ECO:0000256" key="4">
    <source>
        <dbReference type="ARBA" id="ARBA00016436"/>
    </source>
</evidence>
<protein>
    <recommendedName>
        <fullName evidence="4 13">Tetraacyldisaccharide 4'-kinase</fullName>
        <ecNumber evidence="3 13">2.7.1.130</ecNumber>
    </recommendedName>
    <alternativeName>
        <fullName evidence="12 13">Lipid A 4'-kinase</fullName>
    </alternativeName>
</protein>
<keyword evidence="11 13" id="KW-0443">Lipid metabolism</keyword>
<dbReference type="GO" id="GO:0009029">
    <property type="term" value="F:lipid-A 4'-kinase activity"/>
    <property type="evidence" value="ECO:0007669"/>
    <property type="project" value="UniProtKB-UniRule"/>
</dbReference>
<dbReference type="EMBL" id="NASK01000075">
    <property type="protein sequence ID" value="OTQ51953.1"/>
    <property type="molecule type" value="Genomic_DNA"/>
</dbReference>
<evidence type="ECO:0000256" key="14">
    <source>
        <dbReference type="SAM" id="Phobius"/>
    </source>
</evidence>
<evidence type="ECO:0000256" key="3">
    <source>
        <dbReference type="ARBA" id="ARBA00012071"/>
    </source>
</evidence>
<dbReference type="RefSeq" id="WP_086320073.1">
    <property type="nucleotide sequence ID" value="NZ_NASD01000031.1"/>
</dbReference>
<reference evidence="15 16" key="1">
    <citation type="submission" date="2017-03" db="EMBL/GenBank/DDBJ databases">
        <title>Comparative genomics of honeybee gut symbionts reveal geographically distinct and subgroup specific antibiotic resistance.</title>
        <authorList>
            <person name="Ludvigsen J."/>
            <person name="Porcellato D."/>
            <person name="Labee-Lund T.M."/>
            <person name="Amdam G.V."/>
            <person name="Rudi K."/>
        </authorList>
    </citation>
    <scope>NUCLEOTIDE SEQUENCE [LARGE SCALE GENOMIC DNA]</scope>
    <source>
        <strain evidence="15 16">A-4-12</strain>
    </source>
</reference>
<keyword evidence="14" id="KW-0812">Transmembrane</keyword>
<dbReference type="EC" id="2.7.1.130" evidence="3 13"/>
<comment type="function">
    <text evidence="1 13">Transfers the gamma-phosphate of ATP to the 4'-position of a tetraacyldisaccharide 1-phosphate intermediate (termed DS-1-P) to form tetraacyldisaccharide 1,4'-bis-phosphate (lipid IVA).</text>
</comment>
<dbReference type="PROSITE" id="PS51257">
    <property type="entry name" value="PROKAR_LIPOPROTEIN"/>
    <property type="match status" value="1"/>
</dbReference>
<accession>A0A242NWH3</accession>
<evidence type="ECO:0000256" key="6">
    <source>
        <dbReference type="ARBA" id="ARBA00022556"/>
    </source>
</evidence>
<evidence type="ECO:0000313" key="16">
    <source>
        <dbReference type="Proteomes" id="UP000194968"/>
    </source>
</evidence>
<comment type="similarity">
    <text evidence="13">Belongs to the LpxK family.</text>
</comment>
<dbReference type="GO" id="GO:0005886">
    <property type="term" value="C:plasma membrane"/>
    <property type="evidence" value="ECO:0007669"/>
    <property type="project" value="TreeGrafter"/>
</dbReference>
<dbReference type="AlphaFoldDB" id="A0A242NWH3"/>
<dbReference type="Pfam" id="PF02606">
    <property type="entry name" value="LpxK"/>
    <property type="match status" value="1"/>
</dbReference>
<keyword evidence="14" id="KW-0472">Membrane</keyword>
<evidence type="ECO:0000256" key="7">
    <source>
        <dbReference type="ARBA" id="ARBA00022679"/>
    </source>
</evidence>
<keyword evidence="14" id="KW-1133">Transmembrane helix</keyword>
<sequence>MIEKLWYGKNKSFWLLLPFSLLYGCISFIRRQLYKFGIFKAWQSPIPIIVIGNLSAGGNGKTPLAISLIEALKAKGLKVGLVSRGYGGKSDHYPLILDENTTTAQAGDEPILIYQRTQVPIAVAPKRVEAVKELLKSYQLDVVLTDDGLQHYALARDIEIVVVDGKRLFGNGWWIPAGPMRERTNRLKSVDLIMINGDSLGDISNQYPDKTYTMQLTPSYAVNLLTNEKSQLSALHHICAIAGISNPKRFFDMLIKMNVDLLHTESFADHQNFSLPLLEKVAASNQTLLMTEKDAVKCRQFALPNWWYLPIDATIPDQAIEKIYSLFVERKLQREKK</sequence>
<evidence type="ECO:0000256" key="8">
    <source>
        <dbReference type="ARBA" id="ARBA00022741"/>
    </source>
</evidence>
<dbReference type="CDD" id="cd01983">
    <property type="entry name" value="SIMIBI"/>
    <property type="match status" value="1"/>
</dbReference>
<dbReference type="InterPro" id="IPR027417">
    <property type="entry name" value="P-loop_NTPase"/>
</dbReference>
<evidence type="ECO:0000256" key="13">
    <source>
        <dbReference type="HAMAP-Rule" id="MF_00409"/>
    </source>
</evidence>
<evidence type="ECO:0000256" key="1">
    <source>
        <dbReference type="ARBA" id="ARBA00002274"/>
    </source>
</evidence>
<dbReference type="Proteomes" id="UP000194968">
    <property type="component" value="Unassembled WGS sequence"/>
</dbReference>
<proteinExistence type="inferred from homology"/>
<name>A0A242NWH3_9GAMM</name>
<dbReference type="PANTHER" id="PTHR42724">
    <property type="entry name" value="TETRAACYLDISACCHARIDE 4'-KINASE"/>
    <property type="match status" value="1"/>
</dbReference>
<comment type="catalytic activity">
    <reaction evidence="13">
        <text>a lipid A disaccharide + ATP = a lipid IVA + ADP + H(+)</text>
        <dbReference type="Rhea" id="RHEA:67840"/>
        <dbReference type="ChEBI" id="CHEBI:15378"/>
        <dbReference type="ChEBI" id="CHEBI:30616"/>
        <dbReference type="ChEBI" id="CHEBI:176343"/>
        <dbReference type="ChEBI" id="CHEBI:176425"/>
        <dbReference type="ChEBI" id="CHEBI:456216"/>
        <dbReference type="EC" id="2.7.1.130"/>
    </reaction>
</comment>
<evidence type="ECO:0000256" key="9">
    <source>
        <dbReference type="ARBA" id="ARBA00022777"/>
    </source>
</evidence>
<feature type="transmembrane region" description="Helical" evidence="14">
    <location>
        <begin position="12"/>
        <end position="29"/>
    </location>
</feature>
<gene>
    <name evidence="13" type="primary">lpxK</name>
    <name evidence="15" type="ORF">B6D06_02260</name>
</gene>
<keyword evidence="9 13" id="KW-0418">Kinase</keyword>
<dbReference type="InterPro" id="IPR003758">
    <property type="entry name" value="LpxK"/>
</dbReference>
<dbReference type="SUPFAM" id="SSF52540">
    <property type="entry name" value="P-loop containing nucleoside triphosphate hydrolases"/>
    <property type="match status" value="1"/>
</dbReference>
<comment type="pathway">
    <text evidence="2 13">Glycolipid biosynthesis; lipid IV(A) biosynthesis; lipid IV(A) from (3R)-3-hydroxytetradecanoyl-[acyl-carrier-protein] and UDP-N-acetyl-alpha-D-glucosamine: step 6/6.</text>
</comment>
<keyword evidence="6 13" id="KW-0441">Lipid A biosynthesis</keyword>
<evidence type="ECO:0000256" key="11">
    <source>
        <dbReference type="ARBA" id="ARBA00023098"/>
    </source>
</evidence>
<comment type="caution">
    <text evidence="15">The sequence shown here is derived from an EMBL/GenBank/DDBJ whole genome shotgun (WGS) entry which is preliminary data.</text>
</comment>
<evidence type="ECO:0000256" key="2">
    <source>
        <dbReference type="ARBA" id="ARBA00004870"/>
    </source>
</evidence>
<evidence type="ECO:0000313" key="15">
    <source>
        <dbReference type="EMBL" id="OTQ51953.1"/>
    </source>
</evidence>
<evidence type="ECO:0000256" key="5">
    <source>
        <dbReference type="ARBA" id="ARBA00022516"/>
    </source>
</evidence>
<evidence type="ECO:0000256" key="10">
    <source>
        <dbReference type="ARBA" id="ARBA00022840"/>
    </source>
</evidence>
<dbReference type="HAMAP" id="MF_00409">
    <property type="entry name" value="LpxK"/>
    <property type="match status" value="1"/>
</dbReference>
<dbReference type="PANTHER" id="PTHR42724:SF1">
    <property type="entry name" value="TETRAACYLDISACCHARIDE 4'-KINASE, MITOCHONDRIAL-RELATED"/>
    <property type="match status" value="1"/>
</dbReference>
<dbReference type="UniPathway" id="UPA00359">
    <property type="reaction ID" value="UER00482"/>
</dbReference>
<feature type="binding site" evidence="13">
    <location>
        <begin position="55"/>
        <end position="62"/>
    </location>
    <ligand>
        <name>ATP</name>
        <dbReference type="ChEBI" id="CHEBI:30616"/>
    </ligand>
</feature>
<organism evidence="15 16">
    <name type="scientific">Gilliamella apis</name>
    <dbReference type="NCBI Taxonomy" id="1970738"/>
    <lineage>
        <taxon>Bacteria</taxon>
        <taxon>Pseudomonadati</taxon>
        <taxon>Pseudomonadota</taxon>
        <taxon>Gammaproteobacteria</taxon>
        <taxon>Orbales</taxon>
        <taxon>Orbaceae</taxon>
        <taxon>Gilliamella</taxon>
    </lineage>
</organism>
<dbReference type="NCBIfam" id="TIGR00682">
    <property type="entry name" value="lpxK"/>
    <property type="match status" value="1"/>
</dbReference>
<evidence type="ECO:0000256" key="12">
    <source>
        <dbReference type="ARBA" id="ARBA00029757"/>
    </source>
</evidence>
<dbReference type="GO" id="GO:0005524">
    <property type="term" value="F:ATP binding"/>
    <property type="evidence" value="ECO:0007669"/>
    <property type="project" value="UniProtKB-UniRule"/>
</dbReference>
<keyword evidence="8 13" id="KW-0547">Nucleotide-binding</keyword>